<evidence type="ECO:0000256" key="1">
    <source>
        <dbReference type="ARBA" id="ARBA00004651"/>
    </source>
</evidence>
<dbReference type="AlphaFoldDB" id="A0A4R2QW65"/>
<gene>
    <name evidence="13" type="ORF">EV191_103395</name>
</gene>
<feature type="transmembrane region" description="Helical" evidence="11">
    <location>
        <begin position="243"/>
        <end position="261"/>
    </location>
</feature>
<evidence type="ECO:0000256" key="8">
    <source>
        <dbReference type="ARBA" id="ARBA00023136"/>
    </source>
</evidence>
<feature type="domain" description="Major facilitator superfamily (MFS) profile" evidence="12">
    <location>
        <begin position="18"/>
        <end position="427"/>
    </location>
</feature>
<evidence type="ECO:0000256" key="7">
    <source>
        <dbReference type="ARBA" id="ARBA00022989"/>
    </source>
</evidence>
<evidence type="ECO:0000256" key="2">
    <source>
        <dbReference type="ARBA" id="ARBA00008240"/>
    </source>
</evidence>
<evidence type="ECO:0000256" key="9">
    <source>
        <dbReference type="ARBA" id="ARBA00037295"/>
    </source>
</evidence>
<evidence type="ECO:0000259" key="12">
    <source>
        <dbReference type="PROSITE" id="PS50850"/>
    </source>
</evidence>
<protein>
    <recommendedName>
        <fullName evidence="10">Putative proline/betaine transporter</fullName>
    </recommendedName>
</protein>
<dbReference type="Proteomes" id="UP000294911">
    <property type="component" value="Unassembled WGS sequence"/>
</dbReference>
<feature type="transmembrane region" description="Helical" evidence="11">
    <location>
        <begin position="56"/>
        <end position="79"/>
    </location>
</feature>
<dbReference type="PROSITE" id="PS00216">
    <property type="entry name" value="SUGAR_TRANSPORT_1"/>
    <property type="match status" value="1"/>
</dbReference>
<comment type="subcellular location">
    <subcellularLocation>
        <location evidence="1">Cell membrane</location>
        <topology evidence="1">Multi-pass membrane protein</topology>
    </subcellularLocation>
</comment>
<dbReference type="SUPFAM" id="SSF103473">
    <property type="entry name" value="MFS general substrate transporter"/>
    <property type="match status" value="1"/>
</dbReference>
<evidence type="ECO:0000256" key="3">
    <source>
        <dbReference type="ARBA" id="ARBA00022448"/>
    </source>
</evidence>
<evidence type="ECO:0000313" key="14">
    <source>
        <dbReference type="Proteomes" id="UP000294911"/>
    </source>
</evidence>
<proteinExistence type="inferred from homology"/>
<organism evidence="13 14">
    <name type="scientific">Tamaricihabitans halophyticus</name>
    <dbReference type="NCBI Taxonomy" id="1262583"/>
    <lineage>
        <taxon>Bacteria</taxon>
        <taxon>Bacillati</taxon>
        <taxon>Actinomycetota</taxon>
        <taxon>Actinomycetes</taxon>
        <taxon>Pseudonocardiales</taxon>
        <taxon>Pseudonocardiaceae</taxon>
        <taxon>Tamaricihabitans</taxon>
    </lineage>
</organism>
<dbReference type="PROSITE" id="PS50850">
    <property type="entry name" value="MFS"/>
    <property type="match status" value="1"/>
</dbReference>
<dbReference type="OrthoDB" id="9066401at2"/>
<keyword evidence="7 11" id="KW-1133">Transmembrane helix</keyword>
<feature type="transmembrane region" description="Helical" evidence="11">
    <location>
        <begin position="401"/>
        <end position="419"/>
    </location>
</feature>
<feature type="transmembrane region" description="Helical" evidence="11">
    <location>
        <begin position="338"/>
        <end position="362"/>
    </location>
</feature>
<dbReference type="InterPro" id="IPR005829">
    <property type="entry name" value="Sugar_transporter_CS"/>
</dbReference>
<comment type="similarity">
    <text evidence="2">Belongs to the major facilitator superfamily. Metabolite:H+ Symporter (MHS) family (TC 2.A.1.6) family.</text>
</comment>
<dbReference type="InterPro" id="IPR020846">
    <property type="entry name" value="MFS_dom"/>
</dbReference>
<dbReference type="Gene3D" id="1.20.1250.20">
    <property type="entry name" value="MFS general substrate transporter like domains"/>
    <property type="match status" value="1"/>
</dbReference>
<accession>A0A4R2QW65</accession>
<dbReference type="PROSITE" id="PS00217">
    <property type="entry name" value="SUGAR_TRANSPORT_2"/>
    <property type="match status" value="1"/>
</dbReference>
<evidence type="ECO:0000256" key="6">
    <source>
        <dbReference type="ARBA" id="ARBA00022847"/>
    </source>
</evidence>
<sequence length="443" mass="47117">MNSGNTTEAVDAKTLRKVIRAAAIGNFVEWFDFALYGFLATEIAHNFFPSDNDTAALLNTFAAFAVAFALRPIGGAYFGGLGDRIGRKKTLAITIVLMSAATLALGLLPTFAAIGIAAPILLVLVRCVQGFSTGGEYAGACAFVLEHARRNRRAWYSSFLPVSTFAAFCGAAVISFVCSSALGEQAMTEWGWRIPFLLAAPLGIAGFYIRNKLDETPDFRRIEDSDKVAAAPLRETIRTHSRAMLRLGGFVSATALSFYMFTTYMSTYIQVTVGEGTARTLLSNVLALLFAAALCPFVGRFSDRVGRRTTMFSAAALLVVGSVPAYLLAGLGGVPATFAGQVVLALGAVSCNVVTAVLLVELFPTRVRYTASALTYNLAYTVFGGTAPFMATFLIDQTGDPLAPAYYLTIVAVLSLVSARTLPETSRRDLSTSAHEPSKSPAA</sequence>
<dbReference type="FunFam" id="1.20.1250.20:FF:000001">
    <property type="entry name" value="Dicarboxylate MFS transporter"/>
    <property type="match status" value="1"/>
</dbReference>
<comment type="function">
    <text evidence="9">May be a proton symporter involved in the uptake of osmolytes such as proline and glycine betaine.</text>
</comment>
<dbReference type="InterPro" id="IPR011701">
    <property type="entry name" value="MFS"/>
</dbReference>
<dbReference type="GO" id="GO:0015293">
    <property type="term" value="F:symporter activity"/>
    <property type="evidence" value="ECO:0007669"/>
    <property type="project" value="UniProtKB-KW"/>
</dbReference>
<dbReference type="Pfam" id="PF07690">
    <property type="entry name" value="MFS_1"/>
    <property type="match status" value="1"/>
</dbReference>
<feature type="transmembrane region" description="Helical" evidence="11">
    <location>
        <begin position="311"/>
        <end position="332"/>
    </location>
</feature>
<keyword evidence="3" id="KW-0813">Transport</keyword>
<feature type="transmembrane region" description="Helical" evidence="11">
    <location>
        <begin position="374"/>
        <end position="395"/>
    </location>
</feature>
<evidence type="ECO:0000256" key="11">
    <source>
        <dbReference type="SAM" id="Phobius"/>
    </source>
</evidence>
<keyword evidence="14" id="KW-1185">Reference proteome</keyword>
<reference evidence="13 14" key="1">
    <citation type="submission" date="2019-03" db="EMBL/GenBank/DDBJ databases">
        <title>Genomic Encyclopedia of Type Strains, Phase IV (KMG-IV): sequencing the most valuable type-strain genomes for metagenomic binning, comparative biology and taxonomic classification.</title>
        <authorList>
            <person name="Goeker M."/>
        </authorList>
    </citation>
    <scope>NUCLEOTIDE SEQUENCE [LARGE SCALE GENOMIC DNA]</scope>
    <source>
        <strain evidence="13 14">DSM 45765</strain>
    </source>
</reference>
<feature type="transmembrane region" description="Helical" evidence="11">
    <location>
        <begin position="120"/>
        <end position="145"/>
    </location>
</feature>
<keyword evidence="6" id="KW-0769">Symport</keyword>
<name>A0A4R2QW65_9PSEU</name>
<feature type="transmembrane region" description="Helical" evidence="11">
    <location>
        <begin position="157"/>
        <end position="182"/>
    </location>
</feature>
<evidence type="ECO:0000313" key="13">
    <source>
        <dbReference type="EMBL" id="TCP54350.1"/>
    </source>
</evidence>
<feature type="transmembrane region" description="Helical" evidence="11">
    <location>
        <begin position="194"/>
        <end position="211"/>
    </location>
</feature>
<evidence type="ECO:0000256" key="4">
    <source>
        <dbReference type="ARBA" id="ARBA00022475"/>
    </source>
</evidence>
<dbReference type="GO" id="GO:0005886">
    <property type="term" value="C:plasma membrane"/>
    <property type="evidence" value="ECO:0007669"/>
    <property type="project" value="UniProtKB-SubCell"/>
</dbReference>
<dbReference type="EMBL" id="SLXQ01000003">
    <property type="protein sequence ID" value="TCP54350.1"/>
    <property type="molecule type" value="Genomic_DNA"/>
</dbReference>
<dbReference type="InterPro" id="IPR036259">
    <property type="entry name" value="MFS_trans_sf"/>
</dbReference>
<dbReference type="InterPro" id="IPR051084">
    <property type="entry name" value="H+-coupled_symporters"/>
</dbReference>
<keyword evidence="4" id="KW-1003">Cell membrane</keyword>
<keyword evidence="5 11" id="KW-0812">Transmembrane</keyword>
<dbReference type="PANTHER" id="PTHR43528">
    <property type="entry name" value="ALPHA-KETOGLUTARATE PERMEASE"/>
    <property type="match status" value="1"/>
</dbReference>
<evidence type="ECO:0000256" key="10">
    <source>
        <dbReference type="ARBA" id="ARBA00039918"/>
    </source>
</evidence>
<dbReference type="PANTHER" id="PTHR43528:SF1">
    <property type="entry name" value="ALPHA-KETOGLUTARATE PERMEASE"/>
    <property type="match status" value="1"/>
</dbReference>
<feature type="transmembrane region" description="Helical" evidence="11">
    <location>
        <begin position="281"/>
        <end position="299"/>
    </location>
</feature>
<feature type="transmembrane region" description="Helical" evidence="11">
    <location>
        <begin position="91"/>
        <end position="114"/>
    </location>
</feature>
<comment type="caution">
    <text evidence="13">The sequence shown here is derived from an EMBL/GenBank/DDBJ whole genome shotgun (WGS) entry which is preliminary data.</text>
</comment>
<keyword evidence="8 11" id="KW-0472">Membrane</keyword>
<evidence type="ECO:0000256" key="5">
    <source>
        <dbReference type="ARBA" id="ARBA00022692"/>
    </source>
</evidence>